<dbReference type="GO" id="GO:0010468">
    <property type="term" value="P:regulation of gene expression"/>
    <property type="evidence" value="ECO:0007669"/>
    <property type="project" value="TreeGrafter"/>
</dbReference>
<sequence length="449" mass="50765">MSQKSNKSENRRSAVAVEEKNNPKIDEAKPPVLRALPEFLQTVDGVESFIQKLKKKSNLKKKSRYAPFGKVSIENVSVEDMRIGYRKLRALCFTNLTLKCELDIIEEHYRKYFDADGKFVDASDRKSLINPDDLPPPKPLNRYILFCNKVRGKILEKHPRLSFEELSFVFGEKWRKLSDEKRKVFDEEAERLKSEYKAKLEKYRAKFPPVEKKQKERKRTVKEPKSASNLLANGKKSKGYTKVKSIDLIESDSDNSDLQEPLPKKSLTLQTKSGTNVVASSSSPTKQLIRAEPMGSIQQILKKSMPRETDFENFSSSSSSSESENTARNTTQLGLQNSKMVKFLETGGKSRFDAKPPRSNSIGSSLSESSDSSGSEEKPIETASIFPTPKNPFESLTQPIKFEKSSSSSGSSSDSDDEKLGKSKDYTKPNMVLPNFATPDFVNRRRKKL</sequence>
<feature type="compositionally biased region" description="Low complexity" evidence="4">
    <location>
        <begin position="315"/>
        <end position="324"/>
    </location>
</feature>
<evidence type="ECO:0000256" key="4">
    <source>
        <dbReference type="SAM" id="MobiDB-lite"/>
    </source>
</evidence>
<proteinExistence type="predicted"/>
<dbReference type="AlphaFoldDB" id="A0A915KFI4"/>
<dbReference type="Gene3D" id="1.10.30.10">
    <property type="entry name" value="High mobility group box domain"/>
    <property type="match status" value="1"/>
</dbReference>
<feature type="DNA-binding region" description="HMG box" evidence="3">
    <location>
        <begin position="136"/>
        <end position="204"/>
    </location>
</feature>
<dbReference type="WBParaSite" id="nRc.2.0.1.t36724-RA">
    <property type="protein sequence ID" value="nRc.2.0.1.t36724-RA"/>
    <property type="gene ID" value="nRc.2.0.1.g36724"/>
</dbReference>
<keyword evidence="1 3" id="KW-0238">DNA-binding</keyword>
<feature type="compositionally biased region" description="Polar residues" evidence="4">
    <location>
        <begin position="267"/>
        <end position="286"/>
    </location>
</feature>
<keyword evidence="2 3" id="KW-0539">Nucleus</keyword>
<evidence type="ECO:0000256" key="2">
    <source>
        <dbReference type="ARBA" id="ARBA00023242"/>
    </source>
</evidence>
<feature type="region of interest" description="Disordered" evidence="4">
    <location>
        <begin position="1"/>
        <end position="28"/>
    </location>
</feature>
<dbReference type="CDD" id="cd00084">
    <property type="entry name" value="HMG-box_SF"/>
    <property type="match status" value="1"/>
</dbReference>
<reference evidence="7" key="1">
    <citation type="submission" date="2022-11" db="UniProtKB">
        <authorList>
            <consortium name="WormBaseParasite"/>
        </authorList>
    </citation>
    <scope>IDENTIFICATION</scope>
</reference>
<evidence type="ECO:0000256" key="1">
    <source>
        <dbReference type="ARBA" id="ARBA00023125"/>
    </source>
</evidence>
<dbReference type="PROSITE" id="PS50118">
    <property type="entry name" value="HMG_BOX_2"/>
    <property type="match status" value="1"/>
</dbReference>
<dbReference type="InterPro" id="IPR009071">
    <property type="entry name" value="HMG_box_dom"/>
</dbReference>
<keyword evidence="6" id="KW-1185">Reference proteome</keyword>
<dbReference type="PANTHER" id="PTHR46040">
    <property type="entry name" value="HIGH MOBILITY GROUP PROTEIN 2"/>
    <property type="match status" value="1"/>
</dbReference>
<feature type="region of interest" description="Disordered" evidence="4">
    <location>
        <begin position="252"/>
        <end position="449"/>
    </location>
</feature>
<accession>A0A915KFI4</accession>
<dbReference type="InterPro" id="IPR051965">
    <property type="entry name" value="ChromReg_NeuronalGeneExpr"/>
</dbReference>
<dbReference type="GO" id="GO:0005634">
    <property type="term" value="C:nucleus"/>
    <property type="evidence" value="ECO:0007669"/>
    <property type="project" value="UniProtKB-UniRule"/>
</dbReference>
<feature type="compositionally biased region" description="Polar residues" evidence="4">
    <location>
        <begin position="326"/>
        <end position="339"/>
    </location>
</feature>
<dbReference type="Pfam" id="PF00505">
    <property type="entry name" value="HMG_box"/>
    <property type="match status" value="1"/>
</dbReference>
<feature type="compositionally biased region" description="Basic and acidic residues" evidence="4">
    <location>
        <begin position="418"/>
        <end position="427"/>
    </location>
</feature>
<organism evidence="6 7">
    <name type="scientific">Romanomermis culicivorax</name>
    <name type="common">Nematode worm</name>
    <dbReference type="NCBI Taxonomy" id="13658"/>
    <lineage>
        <taxon>Eukaryota</taxon>
        <taxon>Metazoa</taxon>
        <taxon>Ecdysozoa</taxon>
        <taxon>Nematoda</taxon>
        <taxon>Enoplea</taxon>
        <taxon>Dorylaimia</taxon>
        <taxon>Mermithida</taxon>
        <taxon>Mermithoidea</taxon>
        <taxon>Mermithidae</taxon>
        <taxon>Romanomermis</taxon>
    </lineage>
</organism>
<dbReference type="InterPro" id="IPR036910">
    <property type="entry name" value="HMG_box_dom_sf"/>
</dbReference>
<evidence type="ECO:0000313" key="6">
    <source>
        <dbReference type="Proteomes" id="UP000887565"/>
    </source>
</evidence>
<feature type="domain" description="HMG box" evidence="5">
    <location>
        <begin position="136"/>
        <end position="204"/>
    </location>
</feature>
<evidence type="ECO:0000313" key="7">
    <source>
        <dbReference type="WBParaSite" id="nRc.2.0.1.t36724-RA"/>
    </source>
</evidence>
<dbReference type="GO" id="GO:0003677">
    <property type="term" value="F:DNA binding"/>
    <property type="evidence" value="ECO:0007669"/>
    <property type="project" value="UniProtKB-UniRule"/>
</dbReference>
<evidence type="ECO:0000256" key="3">
    <source>
        <dbReference type="PROSITE-ProRule" id="PRU00267"/>
    </source>
</evidence>
<dbReference type="Proteomes" id="UP000887565">
    <property type="component" value="Unplaced"/>
</dbReference>
<evidence type="ECO:0000259" key="5">
    <source>
        <dbReference type="PROSITE" id="PS50118"/>
    </source>
</evidence>
<dbReference type="SUPFAM" id="SSF47095">
    <property type="entry name" value="HMG-box"/>
    <property type="match status" value="1"/>
</dbReference>
<feature type="region of interest" description="Disordered" evidence="4">
    <location>
        <begin position="207"/>
        <end position="234"/>
    </location>
</feature>
<name>A0A915KFI4_ROMCU</name>
<dbReference type="SMART" id="SM00398">
    <property type="entry name" value="HMG"/>
    <property type="match status" value="1"/>
</dbReference>
<dbReference type="PANTHER" id="PTHR46040:SF3">
    <property type="entry name" value="HIGH MOBILITY GROUP PROTEIN 2"/>
    <property type="match status" value="1"/>
</dbReference>
<protein>
    <submittedName>
        <fullName evidence="7">HMG box domain-containing protein</fullName>
    </submittedName>
</protein>
<feature type="compositionally biased region" description="Low complexity" evidence="4">
    <location>
        <begin position="359"/>
        <end position="373"/>
    </location>
</feature>